<evidence type="ECO:0000259" key="3">
    <source>
        <dbReference type="PROSITE" id="PS51228"/>
    </source>
</evidence>
<dbReference type="InterPro" id="IPR035984">
    <property type="entry name" value="Acyl-CoA-binding_sf"/>
</dbReference>
<dbReference type="PROSITE" id="PS51228">
    <property type="entry name" value="ACB_2"/>
    <property type="match status" value="1"/>
</dbReference>
<proteinExistence type="predicted"/>
<dbReference type="PRINTS" id="PR00689">
    <property type="entry name" value="ACOABINDINGP"/>
</dbReference>
<dbReference type="InterPro" id="IPR000582">
    <property type="entry name" value="Acyl-CoA-binding_protein"/>
</dbReference>
<dbReference type="FunFam" id="1.20.80.10:FF:000010">
    <property type="entry name" value="Acyl-CoA-binding domain-containing protein 5"/>
    <property type="match status" value="1"/>
</dbReference>
<evidence type="ECO:0000313" key="4">
    <source>
        <dbReference type="EMBL" id="KAK0147857.1"/>
    </source>
</evidence>
<dbReference type="SUPFAM" id="SSF47027">
    <property type="entry name" value="Acyl-CoA binding protein"/>
    <property type="match status" value="1"/>
</dbReference>
<dbReference type="AlphaFoldDB" id="A0AA47MXH8"/>
<keyword evidence="5" id="KW-1185">Reference proteome</keyword>
<accession>A0AA47MXH8</accession>
<protein>
    <submittedName>
        <fullName evidence="4">Acyl-CoA-binding protein</fullName>
    </submittedName>
</protein>
<dbReference type="PANTHER" id="PTHR23310">
    <property type="entry name" value="ACYL-COA-BINDING PROTEIN, ACBP"/>
    <property type="match status" value="1"/>
</dbReference>
<comment type="caution">
    <text evidence="4">The sequence shown here is derived from an EMBL/GenBank/DDBJ whole genome shotgun (WGS) entry which is preliminary data.</text>
</comment>
<evidence type="ECO:0000313" key="5">
    <source>
        <dbReference type="Proteomes" id="UP001174136"/>
    </source>
</evidence>
<evidence type="ECO:0000256" key="2">
    <source>
        <dbReference type="ARBA" id="ARBA00023121"/>
    </source>
</evidence>
<keyword evidence="2" id="KW-0446">Lipid-binding</keyword>
<dbReference type="Pfam" id="PF00887">
    <property type="entry name" value="ACBP"/>
    <property type="match status" value="1"/>
</dbReference>
<dbReference type="Proteomes" id="UP001174136">
    <property type="component" value="Unassembled WGS sequence"/>
</dbReference>
<dbReference type="Gene3D" id="1.20.80.10">
    <property type="match status" value="1"/>
</dbReference>
<dbReference type="GO" id="GO:0000062">
    <property type="term" value="F:fatty-acyl-CoA binding"/>
    <property type="evidence" value="ECO:0007669"/>
    <property type="project" value="InterPro"/>
</dbReference>
<keyword evidence="1" id="KW-0175">Coiled coil</keyword>
<sequence>MLLRDGSRSSRERVAILFLFKAEFEKIAEDVKKMKTRPSDQQLLDLYGLYKQAVVGDINIAKPGMTDIKGKAKWEAWSTRKGMSKEDAMSAYITLAKELIQKYGM</sequence>
<evidence type="ECO:0000256" key="1">
    <source>
        <dbReference type="ARBA" id="ARBA00023054"/>
    </source>
</evidence>
<dbReference type="EMBL" id="JAOPHQ010002279">
    <property type="protein sequence ID" value="KAK0147857.1"/>
    <property type="molecule type" value="Genomic_DNA"/>
</dbReference>
<reference evidence="4" key="1">
    <citation type="journal article" date="2023" name="Front. Mar. Sci.">
        <title>A new Merluccius polli reference genome to investigate the effects of global change in West African waters.</title>
        <authorList>
            <person name="Mateo J.L."/>
            <person name="Blanco-Fernandez C."/>
            <person name="Garcia-Vazquez E."/>
            <person name="Machado-Schiaffino G."/>
        </authorList>
    </citation>
    <scope>NUCLEOTIDE SEQUENCE</scope>
    <source>
        <strain evidence="4">C29</strain>
        <tissue evidence="4">Fin</tissue>
    </source>
</reference>
<feature type="domain" description="ACB" evidence="3">
    <location>
        <begin position="20"/>
        <end position="105"/>
    </location>
</feature>
<dbReference type="PANTHER" id="PTHR23310:SF51">
    <property type="entry name" value="ACYL-COA-BINDING DOMAIN-CONTAINING PROTEIN 7"/>
    <property type="match status" value="1"/>
</dbReference>
<organism evidence="4 5">
    <name type="scientific">Merluccius polli</name>
    <name type="common">Benguela hake</name>
    <name type="synonym">Merluccius cadenati</name>
    <dbReference type="NCBI Taxonomy" id="89951"/>
    <lineage>
        <taxon>Eukaryota</taxon>
        <taxon>Metazoa</taxon>
        <taxon>Chordata</taxon>
        <taxon>Craniata</taxon>
        <taxon>Vertebrata</taxon>
        <taxon>Euteleostomi</taxon>
        <taxon>Actinopterygii</taxon>
        <taxon>Neopterygii</taxon>
        <taxon>Teleostei</taxon>
        <taxon>Neoteleostei</taxon>
        <taxon>Acanthomorphata</taxon>
        <taxon>Zeiogadaria</taxon>
        <taxon>Gadariae</taxon>
        <taxon>Gadiformes</taxon>
        <taxon>Gadoidei</taxon>
        <taxon>Merlucciidae</taxon>
        <taxon>Merluccius</taxon>
    </lineage>
</organism>
<name>A0AA47MXH8_MERPO</name>
<dbReference type="GO" id="GO:0006631">
    <property type="term" value="P:fatty acid metabolic process"/>
    <property type="evidence" value="ECO:0007669"/>
    <property type="project" value="TreeGrafter"/>
</dbReference>
<dbReference type="CDD" id="cd00435">
    <property type="entry name" value="ACBP"/>
    <property type="match status" value="1"/>
</dbReference>
<dbReference type="InterPro" id="IPR014352">
    <property type="entry name" value="FERM/acyl-CoA-bd_prot_sf"/>
</dbReference>
<gene>
    <name evidence="4" type="primary">DBI_0</name>
    <name evidence="4" type="ORF">N1851_012471</name>
</gene>